<evidence type="ECO:0000259" key="4">
    <source>
        <dbReference type="Pfam" id="PF04494"/>
    </source>
</evidence>
<dbReference type="SUPFAM" id="SSF160897">
    <property type="entry name" value="Taf5 N-terminal domain-like"/>
    <property type="match status" value="1"/>
</dbReference>
<dbReference type="GO" id="GO:0016251">
    <property type="term" value="F:RNA polymerase II general transcription initiation factor activity"/>
    <property type="evidence" value="ECO:0007669"/>
    <property type="project" value="TreeGrafter"/>
</dbReference>
<evidence type="ECO:0000256" key="1">
    <source>
        <dbReference type="ARBA" id="ARBA00004123"/>
    </source>
</evidence>
<proteinExistence type="predicted"/>
<dbReference type="EMBL" id="REGN01006138">
    <property type="protein sequence ID" value="RNA10654.1"/>
    <property type="molecule type" value="Genomic_DNA"/>
</dbReference>
<dbReference type="Gene3D" id="1.25.40.500">
    <property type="entry name" value="TFIID subunit TAF5, NTD2 domain"/>
    <property type="match status" value="1"/>
</dbReference>
<keyword evidence="6" id="KW-1185">Reference proteome</keyword>
<evidence type="ECO:0000313" key="6">
    <source>
        <dbReference type="Proteomes" id="UP000276133"/>
    </source>
</evidence>
<dbReference type="OrthoDB" id="10266330at2759"/>
<feature type="compositionally biased region" description="Acidic residues" evidence="3">
    <location>
        <begin position="270"/>
        <end position="283"/>
    </location>
</feature>
<protein>
    <submittedName>
        <fullName evidence="5">Transcription initiation factor TFIID subunit 5</fullName>
    </submittedName>
</protein>
<keyword evidence="2" id="KW-0539">Nucleus</keyword>
<evidence type="ECO:0000256" key="3">
    <source>
        <dbReference type="SAM" id="MobiDB-lite"/>
    </source>
</evidence>
<comment type="caution">
    <text evidence="5">The sequence shown here is derived from an EMBL/GenBank/DDBJ whole genome shotgun (WGS) entry which is preliminary data.</text>
</comment>
<dbReference type="Proteomes" id="UP000276133">
    <property type="component" value="Unassembled WGS sequence"/>
</dbReference>
<dbReference type="PANTHER" id="PTHR19879">
    <property type="entry name" value="TRANSCRIPTION INITIATION FACTOR TFIID"/>
    <property type="match status" value="1"/>
</dbReference>
<accession>A0A3M7QHN7</accession>
<dbReference type="Pfam" id="PF04494">
    <property type="entry name" value="TFIID_NTD2"/>
    <property type="match status" value="1"/>
</dbReference>
<feature type="compositionally biased region" description="Basic and acidic residues" evidence="3">
    <location>
        <begin position="284"/>
        <end position="293"/>
    </location>
</feature>
<organism evidence="5 6">
    <name type="scientific">Brachionus plicatilis</name>
    <name type="common">Marine rotifer</name>
    <name type="synonym">Brachionus muelleri</name>
    <dbReference type="NCBI Taxonomy" id="10195"/>
    <lineage>
        <taxon>Eukaryota</taxon>
        <taxon>Metazoa</taxon>
        <taxon>Spiralia</taxon>
        <taxon>Gnathifera</taxon>
        <taxon>Rotifera</taxon>
        <taxon>Eurotatoria</taxon>
        <taxon>Monogononta</taxon>
        <taxon>Pseudotrocha</taxon>
        <taxon>Ploima</taxon>
        <taxon>Brachionidae</taxon>
        <taxon>Brachionus</taxon>
    </lineage>
</organism>
<dbReference type="GO" id="GO:0005669">
    <property type="term" value="C:transcription factor TFIID complex"/>
    <property type="evidence" value="ECO:0007669"/>
    <property type="project" value="TreeGrafter"/>
</dbReference>
<feature type="domain" description="TFIID subunit TAF5 NTD2" evidence="4">
    <location>
        <begin position="99"/>
        <end position="224"/>
    </location>
</feature>
<dbReference type="GO" id="GO:0003743">
    <property type="term" value="F:translation initiation factor activity"/>
    <property type="evidence" value="ECO:0007669"/>
    <property type="project" value="UniProtKB-KW"/>
</dbReference>
<dbReference type="CDD" id="cd08044">
    <property type="entry name" value="TAF5_NTD2"/>
    <property type="match status" value="1"/>
</dbReference>
<dbReference type="GO" id="GO:0006367">
    <property type="term" value="P:transcription initiation at RNA polymerase II promoter"/>
    <property type="evidence" value="ECO:0007669"/>
    <property type="project" value="TreeGrafter"/>
</dbReference>
<gene>
    <name evidence="5" type="ORF">BpHYR1_025291</name>
</gene>
<keyword evidence="5" id="KW-0648">Protein biosynthesis</keyword>
<dbReference type="AlphaFoldDB" id="A0A3M7QHN7"/>
<comment type="subcellular location">
    <subcellularLocation>
        <location evidence="1">Nucleus</location>
    </subcellularLocation>
</comment>
<dbReference type="STRING" id="10195.A0A3M7QHN7"/>
<dbReference type="PANTHER" id="PTHR19879:SF1">
    <property type="entry name" value="CANNONBALL-RELATED"/>
    <property type="match status" value="1"/>
</dbReference>
<reference evidence="5 6" key="1">
    <citation type="journal article" date="2018" name="Sci. Rep.">
        <title>Genomic signatures of local adaptation to the degree of environmental predictability in rotifers.</title>
        <authorList>
            <person name="Franch-Gras L."/>
            <person name="Hahn C."/>
            <person name="Garcia-Roger E.M."/>
            <person name="Carmona M.J."/>
            <person name="Serra M."/>
            <person name="Gomez A."/>
        </authorList>
    </citation>
    <scope>NUCLEOTIDE SEQUENCE [LARGE SCALE GENOMIC DNA]</scope>
    <source>
        <strain evidence="5">HYR1</strain>
    </source>
</reference>
<feature type="region of interest" description="Disordered" evidence="3">
    <location>
        <begin position="265"/>
        <end position="293"/>
    </location>
</feature>
<evidence type="ECO:0000313" key="5">
    <source>
        <dbReference type="EMBL" id="RNA10654.1"/>
    </source>
</evidence>
<dbReference type="InterPro" id="IPR037264">
    <property type="entry name" value="TFIID_NTD2_sf"/>
</dbReference>
<dbReference type="InterPro" id="IPR007582">
    <property type="entry name" value="TFIID_NTD2"/>
</dbReference>
<keyword evidence="5" id="KW-0396">Initiation factor</keyword>
<name>A0A3M7QHN7_BRAPC</name>
<evidence type="ECO:0000256" key="2">
    <source>
        <dbReference type="ARBA" id="ARBA00023242"/>
    </source>
</evidence>
<sequence>MEHINAVPSSPAINYQQMNPNQTMHTYQTHVYHNEPSAQAQNASNMQSNSQGTDLDQNDFGQILKIFQKYNLKESEEIFRRELNRKNGIEVSLDPTQKEREFYYDIYESLTRFVESTKENKFELSQVLYPIFIHLYMDMINKDYLKLAQEFFTKYSIVQTPNHALDIKKLKLITNKEQLNRSEFRETYGTTKYNVKLSDESYRLLKDFVKVKNSKPLVDLIKENMMLEIYNGPLRDYRQQNQNAGGLLGESNSNNNTERIFYGLLKEPEQTEEAEDLAGEGGEETEKPKVCKF</sequence>